<keyword evidence="8" id="KW-1185">Reference proteome</keyword>
<dbReference type="GO" id="GO:0005524">
    <property type="term" value="F:ATP binding"/>
    <property type="evidence" value="ECO:0007669"/>
    <property type="project" value="UniProtKB-KW"/>
</dbReference>
<dbReference type="SUPFAM" id="SSF52540">
    <property type="entry name" value="P-loop containing nucleoside triphosphate hydrolases"/>
    <property type="match status" value="2"/>
</dbReference>
<dbReference type="InterPro" id="IPR027417">
    <property type="entry name" value="P-loop_NTPase"/>
</dbReference>
<dbReference type="InterPro" id="IPR003439">
    <property type="entry name" value="ABC_transporter-like_ATP-bd"/>
</dbReference>
<dbReference type="PANTHER" id="PTHR43820">
    <property type="entry name" value="HIGH-AFFINITY BRANCHED-CHAIN AMINO ACID TRANSPORT ATP-BINDING PROTEIN LIVF"/>
    <property type="match status" value="1"/>
</dbReference>
<dbReference type="GO" id="GO:0015807">
    <property type="term" value="P:L-amino acid transport"/>
    <property type="evidence" value="ECO:0007669"/>
    <property type="project" value="TreeGrafter"/>
</dbReference>
<sequence length="505" mass="53199">MSTVLLHLDEISRRYGAVTALHPLSLTIPTGARHAIIGPNGAGKTTLLHLIAGTLAPTEGRIVLNSRPITRLSPAARADLGVGRTFQHPAVVDQLTVADNVALAIRRRLTFAVHQRAGHRALRAARVAAALQQVGLTGEAATLAGQLPYGRRRLLEIAVVLAARPRLLLLDEPSAGLDPAEISHLTAVIRALPAEVTVVLVDHHLPLVFDLADTITVLASGQHVATGGSEQIRNDALVRDAYFADTTPATTRAPRKGARPTVLDIEQLSAGYHGAPVLDQVDLTVSAGTVHALLGLNGAGKSTLINVVAGLHPARAGTRILLDGTDLRASRTARHRVALVPQGRRLWTALTVSEHLAMAAAAGRRFGAGDGPGRDVADILDMLPVLRNKLRRYPAQMSGGEQQMLAIARALLLRPRLLLLDEPSEGLAPQIIDQLTTVITGVANDGVAVLLAEQNQRFARAVADQISVLDSGHIEFTATTAVLARPDAQARLAELLGVSTAGTVA</sequence>
<keyword evidence="2" id="KW-0813">Transport</keyword>
<evidence type="ECO:0000313" key="8">
    <source>
        <dbReference type="Proteomes" id="UP000598174"/>
    </source>
</evidence>
<dbReference type="Proteomes" id="UP000598174">
    <property type="component" value="Unassembled WGS sequence"/>
</dbReference>
<evidence type="ECO:0000256" key="2">
    <source>
        <dbReference type="ARBA" id="ARBA00022448"/>
    </source>
</evidence>
<dbReference type="EMBL" id="BOMM01000052">
    <property type="protein sequence ID" value="GIE14205.1"/>
    <property type="molecule type" value="Genomic_DNA"/>
</dbReference>
<dbReference type="Gene3D" id="3.40.50.300">
    <property type="entry name" value="P-loop containing nucleotide triphosphate hydrolases"/>
    <property type="match status" value="2"/>
</dbReference>
<dbReference type="GO" id="GO:0016887">
    <property type="term" value="F:ATP hydrolysis activity"/>
    <property type="evidence" value="ECO:0007669"/>
    <property type="project" value="InterPro"/>
</dbReference>
<comment type="similarity">
    <text evidence="1">Belongs to the ABC transporter superfamily.</text>
</comment>
<proteinExistence type="inferred from homology"/>
<protein>
    <submittedName>
        <fullName evidence="7">Branched-chain amino acid ABC transporter ATP-binding protein</fullName>
    </submittedName>
</protein>
<evidence type="ECO:0000259" key="6">
    <source>
        <dbReference type="PROSITE" id="PS50893"/>
    </source>
</evidence>
<dbReference type="InterPro" id="IPR003593">
    <property type="entry name" value="AAA+_ATPase"/>
</dbReference>
<dbReference type="PROSITE" id="PS00211">
    <property type="entry name" value="ABC_TRANSPORTER_1"/>
    <property type="match status" value="1"/>
</dbReference>
<dbReference type="Pfam" id="PF00005">
    <property type="entry name" value="ABC_tran"/>
    <property type="match status" value="2"/>
</dbReference>
<gene>
    <name evidence="7" type="ORF">Afe05nite_60450</name>
</gene>
<dbReference type="PROSITE" id="PS50893">
    <property type="entry name" value="ABC_TRANSPORTER_2"/>
    <property type="match status" value="2"/>
</dbReference>
<evidence type="ECO:0000256" key="3">
    <source>
        <dbReference type="ARBA" id="ARBA00022741"/>
    </source>
</evidence>
<feature type="domain" description="ABC transporter" evidence="6">
    <location>
        <begin position="263"/>
        <end position="496"/>
    </location>
</feature>
<keyword evidence="5" id="KW-0029">Amino-acid transport</keyword>
<accession>A0A919MJ01</accession>
<evidence type="ECO:0000256" key="5">
    <source>
        <dbReference type="ARBA" id="ARBA00022970"/>
    </source>
</evidence>
<keyword evidence="3" id="KW-0547">Nucleotide-binding</keyword>
<dbReference type="GO" id="GO:0015658">
    <property type="term" value="F:branched-chain amino acid transmembrane transporter activity"/>
    <property type="evidence" value="ECO:0007669"/>
    <property type="project" value="TreeGrafter"/>
</dbReference>
<comment type="caution">
    <text evidence="7">The sequence shown here is derived from an EMBL/GenBank/DDBJ whole genome shotgun (WGS) entry which is preliminary data.</text>
</comment>
<dbReference type="RefSeq" id="WP_203820618.1">
    <property type="nucleotide sequence ID" value="NZ_BAAABP010000015.1"/>
</dbReference>
<dbReference type="SMART" id="SM00382">
    <property type="entry name" value="AAA"/>
    <property type="match status" value="2"/>
</dbReference>
<name>A0A919MJ01_9ACTN</name>
<feature type="domain" description="ABC transporter" evidence="6">
    <location>
        <begin position="6"/>
        <end position="245"/>
    </location>
</feature>
<keyword evidence="4 7" id="KW-0067">ATP-binding</keyword>
<dbReference type="AlphaFoldDB" id="A0A919MJ01"/>
<evidence type="ECO:0000256" key="1">
    <source>
        <dbReference type="ARBA" id="ARBA00005417"/>
    </source>
</evidence>
<dbReference type="PANTHER" id="PTHR43820:SF4">
    <property type="entry name" value="HIGH-AFFINITY BRANCHED-CHAIN AMINO ACID TRANSPORT ATP-BINDING PROTEIN LIVF"/>
    <property type="match status" value="1"/>
</dbReference>
<evidence type="ECO:0000256" key="4">
    <source>
        <dbReference type="ARBA" id="ARBA00022840"/>
    </source>
</evidence>
<dbReference type="InterPro" id="IPR017871">
    <property type="entry name" value="ABC_transporter-like_CS"/>
</dbReference>
<dbReference type="InterPro" id="IPR052156">
    <property type="entry name" value="BCAA_Transport_ATP-bd_LivF"/>
</dbReference>
<organism evidence="7 8">
    <name type="scientific">Paractinoplanes ferrugineus</name>
    <dbReference type="NCBI Taxonomy" id="113564"/>
    <lineage>
        <taxon>Bacteria</taxon>
        <taxon>Bacillati</taxon>
        <taxon>Actinomycetota</taxon>
        <taxon>Actinomycetes</taxon>
        <taxon>Micromonosporales</taxon>
        <taxon>Micromonosporaceae</taxon>
        <taxon>Paractinoplanes</taxon>
    </lineage>
</organism>
<reference evidence="7" key="1">
    <citation type="submission" date="2021-01" db="EMBL/GenBank/DDBJ databases">
        <title>Whole genome shotgun sequence of Actinoplanes ferrugineus NBRC 15555.</title>
        <authorList>
            <person name="Komaki H."/>
            <person name="Tamura T."/>
        </authorList>
    </citation>
    <scope>NUCLEOTIDE SEQUENCE</scope>
    <source>
        <strain evidence="7">NBRC 15555</strain>
    </source>
</reference>
<evidence type="ECO:0000313" key="7">
    <source>
        <dbReference type="EMBL" id="GIE14205.1"/>
    </source>
</evidence>